<dbReference type="Gene3D" id="2.40.50.40">
    <property type="match status" value="1"/>
</dbReference>
<evidence type="ECO:0000313" key="3">
    <source>
        <dbReference type="EMBL" id="KRX01479.1"/>
    </source>
</evidence>
<dbReference type="InterPro" id="IPR023780">
    <property type="entry name" value="Chromo_domain"/>
</dbReference>
<feature type="compositionally biased region" description="Basic residues" evidence="1">
    <location>
        <begin position="30"/>
        <end position="46"/>
    </location>
</feature>
<dbReference type="EMBL" id="LDAU01000170">
    <property type="protein sequence ID" value="KRX01479.1"/>
    <property type="molecule type" value="Genomic_DNA"/>
</dbReference>
<proteinExistence type="predicted"/>
<reference evidence="3 4" key="1">
    <citation type="journal article" date="2015" name="Sci. Rep.">
        <title>Genome of the facultative scuticociliatosis pathogen Pseudocohnilembus persalinus provides insight into its virulence through horizontal gene transfer.</title>
        <authorList>
            <person name="Xiong J."/>
            <person name="Wang G."/>
            <person name="Cheng J."/>
            <person name="Tian M."/>
            <person name="Pan X."/>
            <person name="Warren A."/>
            <person name="Jiang C."/>
            <person name="Yuan D."/>
            <person name="Miao W."/>
        </authorList>
    </citation>
    <scope>NUCLEOTIDE SEQUENCE [LARGE SCALE GENOMIC DNA]</scope>
    <source>
        <strain evidence="3">36N120E</strain>
    </source>
</reference>
<evidence type="ECO:0000313" key="4">
    <source>
        <dbReference type="Proteomes" id="UP000054937"/>
    </source>
</evidence>
<comment type="caution">
    <text evidence="3">The sequence shown here is derived from an EMBL/GenBank/DDBJ whole genome shotgun (WGS) entry which is preliminary data.</text>
</comment>
<protein>
    <submittedName>
        <fullName evidence="3">Chromo domain protein</fullName>
    </submittedName>
</protein>
<keyword evidence="4" id="KW-1185">Reference proteome</keyword>
<feature type="compositionally biased region" description="Low complexity" evidence="1">
    <location>
        <begin position="15"/>
        <end position="29"/>
    </location>
</feature>
<evidence type="ECO:0000259" key="2">
    <source>
        <dbReference type="PROSITE" id="PS50013"/>
    </source>
</evidence>
<dbReference type="InterPro" id="IPR000953">
    <property type="entry name" value="Chromo/chromo_shadow_dom"/>
</dbReference>
<sequence length="360" mass="43132">MRTYQNKKPPKSIKKQSSLKSLKRQISSKNPKKQKNSVKTTLKGKKQTKINPEFQKIDRIIKKEIFNQKYRYQVRWQGYGPEDDTWVNSKQFQGNLPEQDEVSCAIAYLEESLYGIFKDRDRISNDIFEKINMLMNAESKVKENEQKIQKKQKLNLKRKYSEMEDLMENSQAFVHKKFKSERLQQKNKNKNINLQIYIDQKNKHKLEKVPKNEINNLQQNENEVYNVWKQNIANNHQNFPPKSKEKLSEEFQKNKQQYKDAYQQIFPKWWQKMYQIAENQSNQQKQIDKQQNISQIATQTKSNQKQLLKNSQQCEVGQDKQAFKKVHNLHKKNKGKIDHQDSIFRLISIISMHLVEIIIQ</sequence>
<gene>
    <name evidence="3" type="ORF">PPERSA_01382</name>
</gene>
<dbReference type="PROSITE" id="PS50013">
    <property type="entry name" value="CHROMO_2"/>
    <property type="match status" value="1"/>
</dbReference>
<dbReference type="AlphaFoldDB" id="A0A0V0QH07"/>
<organism evidence="3 4">
    <name type="scientific">Pseudocohnilembus persalinus</name>
    <name type="common">Ciliate</name>
    <dbReference type="NCBI Taxonomy" id="266149"/>
    <lineage>
        <taxon>Eukaryota</taxon>
        <taxon>Sar</taxon>
        <taxon>Alveolata</taxon>
        <taxon>Ciliophora</taxon>
        <taxon>Intramacronucleata</taxon>
        <taxon>Oligohymenophorea</taxon>
        <taxon>Scuticociliatia</taxon>
        <taxon>Philasterida</taxon>
        <taxon>Pseudocohnilembidae</taxon>
        <taxon>Pseudocohnilembus</taxon>
    </lineage>
</organism>
<dbReference type="InParanoid" id="A0A0V0QH07"/>
<dbReference type="SUPFAM" id="SSF54160">
    <property type="entry name" value="Chromo domain-like"/>
    <property type="match status" value="1"/>
</dbReference>
<dbReference type="OrthoDB" id="3268967at2759"/>
<name>A0A0V0QH07_PSEPJ</name>
<accession>A0A0V0QH07</accession>
<dbReference type="Pfam" id="PF00385">
    <property type="entry name" value="Chromo"/>
    <property type="match status" value="1"/>
</dbReference>
<feature type="domain" description="Chromo" evidence="2">
    <location>
        <begin position="55"/>
        <end position="86"/>
    </location>
</feature>
<dbReference type="CDD" id="cd00024">
    <property type="entry name" value="CD_CSD"/>
    <property type="match status" value="1"/>
</dbReference>
<feature type="region of interest" description="Disordered" evidence="1">
    <location>
        <begin position="1"/>
        <end position="46"/>
    </location>
</feature>
<dbReference type="Proteomes" id="UP000054937">
    <property type="component" value="Unassembled WGS sequence"/>
</dbReference>
<evidence type="ECO:0000256" key="1">
    <source>
        <dbReference type="SAM" id="MobiDB-lite"/>
    </source>
</evidence>
<dbReference type="InterPro" id="IPR016197">
    <property type="entry name" value="Chromo-like_dom_sf"/>
</dbReference>